<sequence length="191" mass="21871">MLKSLILCINNKKLEAHIQLGLKKSGYNVLTCEDGNSLIRLAHTRHIDLVIVDEELRGLRAIDVVNIIYTEKICPVLIVANDFRNDYIDWIEKGWIYGSVHLPMNQVELLKIVKGAIANGERMLLLDREIEKLKKQLAERKIIEKAKSILMEKKSCTEEGAYTYIRKISMNKGVPMEKIAEAIIRSLKSKK</sequence>
<keyword evidence="3" id="KW-1185">Reference proteome</keyword>
<dbReference type="RefSeq" id="WP_170128115.1">
    <property type="nucleotide sequence ID" value="NZ_QNRX01000001.1"/>
</dbReference>
<evidence type="ECO:0000313" key="2">
    <source>
        <dbReference type="EMBL" id="RBP70028.1"/>
    </source>
</evidence>
<reference evidence="2 3" key="1">
    <citation type="submission" date="2018-06" db="EMBL/GenBank/DDBJ databases">
        <title>Genomic Encyclopedia of Type Strains, Phase IV (KMG-IV): sequencing the most valuable type-strain genomes for metagenomic binning, comparative biology and taxonomic classification.</title>
        <authorList>
            <person name="Goeker M."/>
        </authorList>
    </citation>
    <scope>NUCLEOTIDE SEQUENCE [LARGE SCALE GENOMIC DNA]</scope>
    <source>
        <strain evidence="2 3">DSM 22112</strain>
    </source>
</reference>
<dbReference type="SUPFAM" id="SSF52172">
    <property type="entry name" value="CheY-like"/>
    <property type="match status" value="1"/>
</dbReference>
<comment type="caution">
    <text evidence="2">The sequence shown here is derived from an EMBL/GenBank/DDBJ whole genome shotgun (WGS) entry which is preliminary data.</text>
</comment>
<dbReference type="Pfam" id="PF03861">
    <property type="entry name" value="ANTAR"/>
    <property type="match status" value="1"/>
</dbReference>
<dbReference type="Gene3D" id="1.10.10.10">
    <property type="entry name" value="Winged helix-like DNA-binding domain superfamily/Winged helix DNA-binding domain"/>
    <property type="match status" value="1"/>
</dbReference>
<dbReference type="PIRSF" id="PIRSF036382">
    <property type="entry name" value="RR_antiterm"/>
    <property type="match status" value="1"/>
</dbReference>
<feature type="domain" description="ANTAR" evidence="1">
    <location>
        <begin position="123"/>
        <end position="184"/>
    </location>
</feature>
<evidence type="ECO:0000313" key="3">
    <source>
        <dbReference type="Proteomes" id="UP000253490"/>
    </source>
</evidence>
<dbReference type="Gene3D" id="3.40.50.2300">
    <property type="match status" value="1"/>
</dbReference>
<dbReference type="PROSITE" id="PS50921">
    <property type="entry name" value="ANTAR"/>
    <property type="match status" value="1"/>
</dbReference>
<dbReference type="CDD" id="cd00156">
    <property type="entry name" value="REC"/>
    <property type="match status" value="1"/>
</dbReference>
<dbReference type="AlphaFoldDB" id="A0A366IIB0"/>
<name>A0A366IIB0_9FIRM</name>
<dbReference type="InterPro" id="IPR011006">
    <property type="entry name" value="CheY-like_superfamily"/>
</dbReference>
<dbReference type="Proteomes" id="UP000253490">
    <property type="component" value="Unassembled WGS sequence"/>
</dbReference>
<dbReference type="InterPro" id="IPR036388">
    <property type="entry name" value="WH-like_DNA-bd_sf"/>
</dbReference>
<dbReference type="SMART" id="SM01012">
    <property type="entry name" value="ANTAR"/>
    <property type="match status" value="1"/>
</dbReference>
<accession>A0A366IIB0</accession>
<organism evidence="2 3">
    <name type="scientific">Alkalibaculum bacchi</name>
    <dbReference type="NCBI Taxonomy" id="645887"/>
    <lineage>
        <taxon>Bacteria</taxon>
        <taxon>Bacillati</taxon>
        <taxon>Bacillota</taxon>
        <taxon>Clostridia</taxon>
        <taxon>Eubacteriales</taxon>
        <taxon>Eubacteriaceae</taxon>
        <taxon>Alkalibaculum</taxon>
    </lineage>
</organism>
<dbReference type="InterPro" id="IPR005561">
    <property type="entry name" value="ANTAR"/>
</dbReference>
<protein>
    <submittedName>
        <fullName evidence="2">Response regulator receiver and ANTAR domain protein</fullName>
    </submittedName>
</protein>
<proteinExistence type="predicted"/>
<dbReference type="GO" id="GO:0003723">
    <property type="term" value="F:RNA binding"/>
    <property type="evidence" value="ECO:0007669"/>
    <property type="project" value="InterPro"/>
</dbReference>
<dbReference type="InterPro" id="IPR008327">
    <property type="entry name" value="Sig_transdc_resp-reg_antiterm"/>
</dbReference>
<dbReference type="EMBL" id="QNRX01000001">
    <property type="protein sequence ID" value="RBP70028.1"/>
    <property type="molecule type" value="Genomic_DNA"/>
</dbReference>
<gene>
    <name evidence="2" type="ORF">DES36_10179</name>
</gene>
<evidence type="ECO:0000259" key="1">
    <source>
        <dbReference type="PROSITE" id="PS50921"/>
    </source>
</evidence>